<evidence type="ECO:0000313" key="1">
    <source>
        <dbReference type="EMBL" id="KAF9648215.1"/>
    </source>
</evidence>
<reference evidence="1" key="1">
    <citation type="submission" date="2019-10" db="EMBL/GenBank/DDBJ databases">
        <authorList>
            <consortium name="DOE Joint Genome Institute"/>
            <person name="Kuo A."/>
            <person name="Miyauchi S."/>
            <person name="Kiss E."/>
            <person name="Drula E."/>
            <person name="Kohler A."/>
            <person name="Sanchez-Garcia M."/>
            <person name="Andreopoulos B."/>
            <person name="Barry K.W."/>
            <person name="Bonito G."/>
            <person name="Buee M."/>
            <person name="Carver A."/>
            <person name="Chen C."/>
            <person name="Cichocki N."/>
            <person name="Clum A."/>
            <person name="Culley D."/>
            <person name="Crous P.W."/>
            <person name="Fauchery L."/>
            <person name="Girlanda M."/>
            <person name="Hayes R."/>
            <person name="Keri Z."/>
            <person name="Labutti K."/>
            <person name="Lipzen A."/>
            <person name="Lombard V."/>
            <person name="Magnuson J."/>
            <person name="Maillard F."/>
            <person name="Morin E."/>
            <person name="Murat C."/>
            <person name="Nolan M."/>
            <person name="Ohm R."/>
            <person name="Pangilinan J."/>
            <person name="Pereira M."/>
            <person name="Perotto S."/>
            <person name="Peter M."/>
            <person name="Riley R."/>
            <person name="Sitrit Y."/>
            <person name="Stielow B."/>
            <person name="Szollosi G."/>
            <person name="Zifcakova L."/>
            <person name="Stursova M."/>
            <person name="Spatafora J.W."/>
            <person name="Tedersoo L."/>
            <person name="Vaario L.-M."/>
            <person name="Yamada A."/>
            <person name="Yan M."/>
            <person name="Wang P."/>
            <person name="Xu J."/>
            <person name="Bruns T."/>
            <person name="Baldrian P."/>
            <person name="Vilgalys R."/>
            <person name="Henrissat B."/>
            <person name="Grigoriev I.V."/>
            <person name="Hibbett D."/>
            <person name="Nagy L.G."/>
            <person name="Martin F.M."/>
        </authorList>
    </citation>
    <scope>NUCLEOTIDE SEQUENCE</scope>
    <source>
        <strain evidence="1">P2</strain>
    </source>
</reference>
<name>A0ACB6ZEI0_THEGA</name>
<proteinExistence type="predicted"/>
<protein>
    <submittedName>
        <fullName evidence="1">Uncharacterized protein</fullName>
    </submittedName>
</protein>
<comment type="caution">
    <text evidence="1">The sequence shown here is derived from an EMBL/GenBank/DDBJ whole genome shotgun (WGS) entry which is preliminary data.</text>
</comment>
<keyword evidence="2" id="KW-1185">Reference proteome</keyword>
<reference evidence="1" key="2">
    <citation type="journal article" date="2020" name="Nat. Commun.">
        <title>Large-scale genome sequencing of mycorrhizal fungi provides insights into the early evolution of symbiotic traits.</title>
        <authorList>
            <person name="Miyauchi S."/>
            <person name="Kiss E."/>
            <person name="Kuo A."/>
            <person name="Drula E."/>
            <person name="Kohler A."/>
            <person name="Sanchez-Garcia M."/>
            <person name="Morin E."/>
            <person name="Andreopoulos B."/>
            <person name="Barry K.W."/>
            <person name="Bonito G."/>
            <person name="Buee M."/>
            <person name="Carver A."/>
            <person name="Chen C."/>
            <person name="Cichocki N."/>
            <person name="Clum A."/>
            <person name="Culley D."/>
            <person name="Crous P.W."/>
            <person name="Fauchery L."/>
            <person name="Girlanda M."/>
            <person name="Hayes R.D."/>
            <person name="Keri Z."/>
            <person name="LaButti K."/>
            <person name="Lipzen A."/>
            <person name="Lombard V."/>
            <person name="Magnuson J."/>
            <person name="Maillard F."/>
            <person name="Murat C."/>
            <person name="Nolan M."/>
            <person name="Ohm R.A."/>
            <person name="Pangilinan J."/>
            <person name="Pereira M.F."/>
            <person name="Perotto S."/>
            <person name="Peter M."/>
            <person name="Pfister S."/>
            <person name="Riley R."/>
            <person name="Sitrit Y."/>
            <person name="Stielow J.B."/>
            <person name="Szollosi G."/>
            <person name="Zifcakova L."/>
            <person name="Stursova M."/>
            <person name="Spatafora J.W."/>
            <person name="Tedersoo L."/>
            <person name="Vaario L.M."/>
            <person name="Yamada A."/>
            <person name="Yan M."/>
            <person name="Wang P."/>
            <person name="Xu J."/>
            <person name="Bruns T."/>
            <person name="Baldrian P."/>
            <person name="Vilgalys R."/>
            <person name="Dunand C."/>
            <person name="Henrissat B."/>
            <person name="Grigoriev I.V."/>
            <person name="Hibbett D."/>
            <person name="Nagy L.G."/>
            <person name="Martin F.M."/>
        </authorList>
    </citation>
    <scope>NUCLEOTIDE SEQUENCE</scope>
    <source>
        <strain evidence="1">P2</strain>
    </source>
</reference>
<dbReference type="Proteomes" id="UP000886501">
    <property type="component" value="Unassembled WGS sequence"/>
</dbReference>
<accession>A0ACB6ZEI0</accession>
<evidence type="ECO:0000313" key="2">
    <source>
        <dbReference type="Proteomes" id="UP000886501"/>
    </source>
</evidence>
<gene>
    <name evidence="1" type="ORF">BDM02DRAFT_2331371</name>
</gene>
<dbReference type="EMBL" id="MU118017">
    <property type="protein sequence ID" value="KAF9648215.1"/>
    <property type="molecule type" value="Genomic_DNA"/>
</dbReference>
<organism evidence="1 2">
    <name type="scientific">Thelephora ganbajun</name>
    <name type="common">Ganba fungus</name>
    <dbReference type="NCBI Taxonomy" id="370292"/>
    <lineage>
        <taxon>Eukaryota</taxon>
        <taxon>Fungi</taxon>
        <taxon>Dikarya</taxon>
        <taxon>Basidiomycota</taxon>
        <taxon>Agaricomycotina</taxon>
        <taxon>Agaricomycetes</taxon>
        <taxon>Thelephorales</taxon>
        <taxon>Thelephoraceae</taxon>
        <taxon>Thelephora</taxon>
    </lineage>
</organism>
<sequence>MSREFRLFVLQEHSPQSHTYVGSLQHTVNVPSTKTVGLLAETVRRYIKSCPELKSWGEDVDEIDFVVRQVRRQQIPIEPLNRGSIWPPQNPQKLEKRGLVEMADRGQLNEESILAPNTVLETLGDSLELIFVFGALFHSPLKRSAHLARRKLVVSFRIIPGNSFVPRVSRGRKDNCTPRAECGCYQGSRSELCEGLPRLDSGG</sequence>